<protein>
    <submittedName>
        <fullName evidence="2">VOC family protein</fullName>
    </submittedName>
</protein>
<dbReference type="InterPro" id="IPR004360">
    <property type="entry name" value="Glyas_Fos-R_dOase_dom"/>
</dbReference>
<dbReference type="Pfam" id="PF00903">
    <property type="entry name" value="Glyoxalase"/>
    <property type="match status" value="1"/>
</dbReference>
<gene>
    <name evidence="2" type="ORF">KOI35_05690</name>
</gene>
<dbReference type="PANTHER" id="PTHR36437:SF2">
    <property type="entry name" value="GLYOXALASE_BLEOMYCIN RESISTANCE PROTEIN_DIOXYGENASE"/>
    <property type="match status" value="1"/>
</dbReference>
<reference evidence="2 3" key="1">
    <citation type="submission" date="2021-06" db="EMBL/GenBank/DDBJ databases">
        <title>Actinoplanes lichenicola sp. nov., and Actinoplanes ovalisporus sp. nov., isolated from lichen in Thailand.</title>
        <authorList>
            <person name="Saeng-In P."/>
            <person name="Kanchanasin P."/>
            <person name="Yuki M."/>
            <person name="Kudo T."/>
            <person name="Ohkuma M."/>
            <person name="Phongsopitanun W."/>
            <person name="Tanasupawat S."/>
        </authorList>
    </citation>
    <scope>NUCLEOTIDE SEQUENCE [LARGE SCALE GENOMIC DNA]</scope>
    <source>
        <strain evidence="2 3">NBRC 110975</strain>
    </source>
</reference>
<sequence>MKIYITSVFVDDQAKAEKFYTEVLGFRVKDDIPLGPDARWLTVVSPEQPDGPELLLEPSGHPVVGPYKEGLVADGIPVTSFAVDDVPAEYERLQELGVKFTQGPLDMGPVVTAVLDDTCGNLIQIVMRR</sequence>
<dbReference type="Proteomes" id="UP001519654">
    <property type="component" value="Unassembled WGS sequence"/>
</dbReference>
<dbReference type="RefSeq" id="WP_215784983.1">
    <property type="nucleotide sequence ID" value="NZ_JAHKKG010000002.1"/>
</dbReference>
<dbReference type="InterPro" id="IPR037523">
    <property type="entry name" value="VOC_core"/>
</dbReference>
<dbReference type="SUPFAM" id="SSF54593">
    <property type="entry name" value="Glyoxalase/Bleomycin resistance protein/Dihydroxybiphenyl dioxygenase"/>
    <property type="match status" value="1"/>
</dbReference>
<dbReference type="PANTHER" id="PTHR36437">
    <property type="entry name" value="GLYOXALASE/BLEOMYCIN RESISTANCE PROTEIN/DIOXYGENASE"/>
    <property type="match status" value="1"/>
</dbReference>
<dbReference type="EMBL" id="JAHKKG010000002">
    <property type="protein sequence ID" value="MBU2662996.1"/>
    <property type="molecule type" value="Genomic_DNA"/>
</dbReference>
<keyword evidence="3" id="KW-1185">Reference proteome</keyword>
<dbReference type="PROSITE" id="PS51819">
    <property type="entry name" value="VOC"/>
    <property type="match status" value="1"/>
</dbReference>
<feature type="domain" description="VOC" evidence="1">
    <location>
        <begin position="1"/>
        <end position="128"/>
    </location>
</feature>
<comment type="caution">
    <text evidence="2">The sequence shown here is derived from an EMBL/GenBank/DDBJ whole genome shotgun (WGS) entry which is preliminary data.</text>
</comment>
<evidence type="ECO:0000313" key="2">
    <source>
        <dbReference type="EMBL" id="MBU2662996.1"/>
    </source>
</evidence>
<proteinExistence type="predicted"/>
<organism evidence="2 3">
    <name type="scientific">Paractinoplanes bogorensis</name>
    <dbReference type="NCBI Taxonomy" id="1610840"/>
    <lineage>
        <taxon>Bacteria</taxon>
        <taxon>Bacillati</taxon>
        <taxon>Actinomycetota</taxon>
        <taxon>Actinomycetes</taxon>
        <taxon>Micromonosporales</taxon>
        <taxon>Micromonosporaceae</taxon>
        <taxon>Paractinoplanes</taxon>
    </lineage>
</organism>
<dbReference type="InterPro" id="IPR029068">
    <property type="entry name" value="Glyas_Bleomycin-R_OHBP_Dase"/>
</dbReference>
<accession>A0ABS5YHT0</accession>
<name>A0ABS5YHT0_9ACTN</name>
<evidence type="ECO:0000259" key="1">
    <source>
        <dbReference type="PROSITE" id="PS51819"/>
    </source>
</evidence>
<evidence type="ECO:0000313" key="3">
    <source>
        <dbReference type="Proteomes" id="UP001519654"/>
    </source>
</evidence>
<dbReference type="CDD" id="cd07263">
    <property type="entry name" value="VOC_like"/>
    <property type="match status" value="1"/>
</dbReference>
<dbReference type="Gene3D" id="3.10.180.10">
    <property type="entry name" value="2,3-Dihydroxybiphenyl 1,2-Dioxygenase, domain 1"/>
    <property type="match status" value="1"/>
</dbReference>